<dbReference type="GO" id="GO:0008033">
    <property type="term" value="P:tRNA processing"/>
    <property type="evidence" value="ECO:0007669"/>
    <property type="project" value="UniProtKB-KW"/>
</dbReference>
<evidence type="ECO:0000256" key="5">
    <source>
        <dbReference type="ARBA" id="ARBA00022723"/>
    </source>
</evidence>
<dbReference type="Gene3D" id="1.10.3090.10">
    <property type="entry name" value="cca-adding enzyme, domain 2"/>
    <property type="match status" value="1"/>
</dbReference>
<evidence type="ECO:0000313" key="15">
    <source>
        <dbReference type="EMBL" id="OGE79075.1"/>
    </source>
</evidence>
<evidence type="ECO:0000259" key="13">
    <source>
        <dbReference type="Pfam" id="PF01966"/>
    </source>
</evidence>
<evidence type="ECO:0000256" key="2">
    <source>
        <dbReference type="ARBA" id="ARBA00022679"/>
    </source>
</evidence>
<evidence type="ECO:0000256" key="7">
    <source>
        <dbReference type="ARBA" id="ARBA00022800"/>
    </source>
</evidence>
<proteinExistence type="inferred from homology"/>
<keyword evidence="9" id="KW-0460">Magnesium</keyword>
<evidence type="ECO:0000256" key="11">
    <source>
        <dbReference type="RuleBase" id="RU003953"/>
    </source>
</evidence>
<dbReference type="AlphaFoldDB" id="A0A1F5NN12"/>
<dbReference type="InterPro" id="IPR050124">
    <property type="entry name" value="tRNA_CCA-adding_enzyme"/>
</dbReference>
<dbReference type="InterPro" id="IPR006674">
    <property type="entry name" value="HD_domain"/>
</dbReference>
<dbReference type="PANTHER" id="PTHR47545:SF1">
    <property type="entry name" value="MULTIFUNCTIONAL CCA PROTEIN"/>
    <property type="match status" value="1"/>
</dbReference>
<dbReference type="InterPro" id="IPR003607">
    <property type="entry name" value="HD/PDEase_dom"/>
</dbReference>
<dbReference type="InterPro" id="IPR006675">
    <property type="entry name" value="HDIG_dom"/>
</dbReference>
<dbReference type="SUPFAM" id="SSF81891">
    <property type="entry name" value="Poly A polymerase C-terminal region-like"/>
    <property type="match status" value="1"/>
</dbReference>
<dbReference type="Pfam" id="PF12627">
    <property type="entry name" value="PolyA_pol_RNAbd"/>
    <property type="match status" value="1"/>
</dbReference>
<sequence length="353" mass="39734">MNIRQILKIINTVSKNNETPIYIVGGFVRDILLGRERNPEGAPSGKDIDFVVVGSGLEFAKKFDEAISKEDGLPRRSSEEAKAGSLVEFPNFDTARYIIGEGESEIILEFAGARSESYAINSRKPKVELATLEEDLARRDFTVNAMAVPTSAFSGLRTASLATIKKKIIDQFHGQEDIKNKVLRTPLDPDTTFSDDPLRMLRAIRFSAQLNFSIDPKTIESIHRNRERIKIISGERIQEELLKLFAAPEPSVGLVLLFQTRLMDIILPEISKLDGVEEIFGHQHKNNLTHTFKVVDNVATQSTNVWLRLAGLFHDIGKPATKRFVPKIGWTFHGHEHVGKKMLYQIAKRLKFS</sequence>
<protein>
    <recommendedName>
        <fullName evidence="17">HD domain-containing protein</fullName>
    </recommendedName>
</protein>
<evidence type="ECO:0008006" key="17">
    <source>
        <dbReference type="Google" id="ProtNLM"/>
    </source>
</evidence>
<evidence type="ECO:0000256" key="3">
    <source>
        <dbReference type="ARBA" id="ARBA00022694"/>
    </source>
</evidence>
<dbReference type="GO" id="GO:0016779">
    <property type="term" value="F:nucleotidyltransferase activity"/>
    <property type="evidence" value="ECO:0007669"/>
    <property type="project" value="UniProtKB-KW"/>
</dbReference>
<organism evidence="15 16">
    <name type="scientific">Candidatus Doudnabacteria bacterium RIFCSPHIGHO2_01_FULL_46_14</name>
    <dbReference type="NCBI Taxonomy" id="1817824"/>
    <lineage>
        <taxon>Bacteria</taxon>
        <taxon>Candidatus Doudnaibacteriota</taxon>
    </lineage>
</organism>
<keyword evidence="3" id="KW-0819">tRNA processing</keyword>
<evidence type="ECO:0000259" key="12">
    <source>
        <dbReference type="Pfam" id="PF01743"/>
    </source>
</evidence>
<dbReference type="SUPFAM" id="SSF81301">
    <property type="entry name" value="Nucleotidyltransferase"/>
    <property type="match status" value="1"/>
</dbReference>
<feature type="non-terminal residue" evidence="15">
    <location>
        <position position="353"/>
    </location>
</feature>
<evidence type="ECO:0000256" key="4">
    <source>
        <dbReference type="ARBA" id="ARBA00022695"/>
    </source>
</evidence>
<feature type="domain" description="Poly A polymerase head" evidence="12">
    <location>
        <begin position="21"/>
        <end position="184"/>
    </location>
</feature>
<keyword evidence="4" id="KW-0548">Nucleotidyltransferase</keyword>
<dbReference type="Pfam" id="PF01743">
    <property type="entry name" value="PolyA_pol"/>
    <property type="match status" value="1"/>
</dbReference>
<dbReference type="PANTHER" id="PTHR47545">
    <property type="entry name" value="MULTIFUNCTIONAL CCA PROTEIN"/>
    <property type="match status" value="1"/>
</dbReference>
<evidence type="ECO:0000256" key="9">
    <source>
        <dbReference type="ARBA" id="ARBA00022842"/>
    </source>
</evidence>
<keyword evidence="2 11" id="KW-0808">Transferase</keyword>
<comment type="caution">
    <text evidence="15">The sequence shown here is derived from an EMBL/GenBank/DDBJ whole genome shotgun (WGS) entry which is preliminary data.</text>
</comment>
<dbReference type="EMBL" id="MFEK01000008">
    <property type="protein sequence ID" value="OGE79075.1"/>
    <property type="molecule type" value="Genomic_DNA"/>
</dbReference>
<name>A0A1F5NN12_9BACT</name>
<keyword evidence="10 11" id="KW-0694">RNA-binding</keyword>
<dbReference type="Pfam" id="PF01966">
    <property type="entry name" value="HD"/>
    <property type="match status" value="1"/>
</dbReference>
<dbReference type="InterPro" id="IPR032828">
    <property type="entry name" value="PolyA_RNA-bd"/>
</dbReference>
<dbReference type="NCBIfam" id="TIGR00277">
    <property type="entry name" value="HDIG"/>
    <property type="match status" value="1"/>
</dbReference>
<evidence type="ECO:0000256" key="10">
    <source>
        <dbReference type="ARBA" id="ARBA00022884"/>
    </source>
</evidence>
<gene>
    <name evidence="15" type="ORF">A2751_00045</name>
</gene>
<comment type="cofactor">
    <cofactor evidence="1">
        <name>Mg(2+)</name>
        <dbReference type="ChEBI" id="CHEBI:18420"/>
    </cofactor>
</comment>
<evidence type="ECO:0000313" key="16">
    <source>
        <dbReference type="Proteomes" id="UP000176864"/>
    </source>
</evidence>
<evidence type="ECO:0000259" key="14">
    <source>
        <dbReference type="Pfam" id="PF12627"/>
    </source>
</evidence>
<feature type="domain" description="HD" evidence="13">
    <location>
        <begin position="288"/>
        <end position="350"/>
    </location>
</feature>
<reference evidence="15 16" key="1">
    <citation type="journal article" date="2016" name="Nat. Commun.">
        <title>Thousands of microbial genomes shed light on interconnected biogeochemical processes in an aquifer system.</title>
        <authorList>
            <person name="Anantharaman K."/>
            <person name="Brown C.T."/>
            <person name="Hug L.A."/>
            <person name="Sharon I."/>
            <person name="Castelle C.J."/>
            <person name="Probst A.J."/>
            <person name="Thomas B.C."/>
            <person name="Singh A."/>
            <person name="Wilkins M.J."/>
            <person name="Karaoz U."/>
            <person name="Brodie E.L."/>
            <person name="Williams K.H."/>
            <person name="Hubbard S.S."/>
            <person name="Banfield J.F."/>
        </authorList>
    </citation>
    <scope>NUCLEOTIDE SEQUENCE [LARGE SCALE GENOMIC DNA]</scope>
</reference>
<dbReference type="CDD" id="cd05398">
    <property type="entry name" value="NT_ClassII-CCAase"/>
    <property type="match status" value="1"/>
</dbReference>
<keyword evidence="6" id="KW-0547">Nucleotide-binding</keyword>
<evidence type="ECO:0000256" key="6">
    <source>
        <dbReference type="ARBA" id="ARBA00022741"/>
    </source>
</evidence>
<dbReference type="GO" id="GO:0042245">
    <property type="term" value="P:RNA repair"/>
    <property type="evidence" value="ECO:0007669"/>
    <property type="project" value="UniProtKB-KW"/>
</dbReference>
<keyword evidence="5" id="KW-0479">Metal-binding</keyword>
<accession>A0A1F5NN12</accession>
<dbReference type="STRING" id="1817824.A2751_00045"/>
<evidence type="ECO:0000256" key="1">
    <source>
        <dbReference type="ARBA" id="ARBA00001946"/>
    </source>
</evidence>
<feature type="domain" description="tRNA nucleotidyltransferase/poly(A) polymerase RNA and SrmB- binding" evidence="14">
    <location>
        <begin position="211"/>
        <end position="271"/>
    </location>
</feature>
<comment type="similarity">
    <text evidence="11">Belongs to the tRNA nucleotidyltransferase/poly(A) polymerase family.</text>
</comment>
<keyword evidence="8" id="KW-0067">ATP-binding</keyword>
<evidence type="ECO:0000256" key="8">
    <source>
        <dbReference type="ARBA" id="ARBA00022840"/>
    </source>
</evidence>
<keyword evidence="7" id="KW-0692">RNA repair</keyword>
<dbReference type="InterPro" id="IPR043519">
    <property type="entry name" value="NT_sf"/>
</dbReference>
<dbReference type="GO" id="GO:0003723">
    <property type="term" value="F:RNA binding"/>
    <property type="evidence" value="ECO:0007669"/>
    <property type="project" value="UniProtKB-KW"/>
</dbReference>
<dbReference type="GO" id="GO:0005524">
    <property type="term" value="F:ATP binding"/>
    <property type="evidence" value="ECO:0007669"/>
    <property type="project" value="UniProtKB-KW"/>
</dbReference>
<dbReference type="CDD" id="cd00077">
    <property type="entry name" value="HDc"/>
    <property type="match status" value="1"/>
</dbReference>
<dbReference type="Gene3D" id="3.30.460.10">
    <property type="entry name" value="Beta Polymerase, domain 2"/>
    <property type="match status" value="1"/>
</dbReference>
<dbReference type="InterPro" id="IPR002646">
    <property type="entry name" value="PolA_pol_head_dom"/>
</dbReference>
<dbReference type="Proteomes" id="UP000176864">
    <property type="component" value="Unassembled WGS sequence"/>
</dbReference>
<dbReference type="GO" id="GO:0046872">
    <property type="term" value="F:metal ion binding"/>
    <property type="evidence" value="ECO:0007669"/>
    <property type="project" value="UniProtKB-KW"/>
</dbReference>